<proteinExistence type="predicted"/>
<dbReference type="Proteomes" id="UP000195880">
    <property type="component" value="Chromosome"/>
</dbReference>
<gene>
    <name evidence="1" type="ORF">SMD44_01000</name>
</gene>
<accession>A0A1Z1W5D3</accession>
<dbReference type="RefSeq" id="WP_087882989.1">
    <property type="nucleotide sequence ID" value="NZ_CP021748.1"/>
</dbReference>
<keyword evidence="2" id="KW-1185">Reference proteome</keyword>
<reference evidence="1 2" key="1">
    <citation type="submission" date="2017-05" db="EMBL/GenBank/DDBJ databases">
        <title>Streptomyces alboflavus Genome sequencing and assembly.</title>
        <authorList>
            <person name="Wang Y."/>
            <person name="Du B."/>
            <person name="Ding Y."/>
            <person name="Liu H."/>
            <person name="Hou Q."/>
            <person name="Liu K."/>
            <person name="Wang C."/>
            <person name="Yao L."/>
        </authorList>
    </citation>
    <scope>NUCLEOTIDE SEQUENCE [LARGE SCALE GENOMIC DNA]</scope>
    <source>
        <strain evidence="1 2">MDJK44</strain>
    </source>
</reference>
<dbReference type="KEGG" id="salf:SMD44_01000"/>
<organism evidence="1 2">
    <name type="scientific">Streptomyces alboflavus</name>
    <dbReference type="NCBI Taxonomy" id="67267"/>
    <lineage>
        <taxon>Bacteria</taxon>
        <taxon>Bacillati</taxon>
        <taxon>Actinomycetota</taxon>
        <taxon>Actinomycetes</taxon>
        <taxon>Kitasatosporales</taxon>
        <taxon>Streptomycetaceae</taxon>
        <taxon>Streptomyces</taxon>
    </lineage>
</organism>
<sequence length="188" mass="21051">MNARDKLTNIYRPSSEDLRTDLDACRDEVLSEAGLLPKAEVVAWLTKKAREFRASGQSQHADAAALLASKVARGAVRPDNLRKLPAPGFFEAGRTYAHGEYRFACEYLTMHPTSGRISAWGWFGKNGVWRHAAFSERQYQVRVWTDVIETGQAPFSQHYDKVPDPVDGCHWCACGNRWPCKHAGEVAS</sequence>
<evidence type="ECO:0000313" key="2">
    <source>
        <dbReference type="Proteomes" id="UP000195880"/>
    </source>
</evidence>
<dbReference type="AlphaFoldDB" id="A0A1Z1W5D3"/>
<name>A0A1Z1W5D3_9ACTN</name>
<protein>
    <submittedName>
        <fullName evidence="1">Uncharacterized protein</fullName>
    </submittedName>
</protein>
<evidence type="ECO:0000313" key="1">
    <source>
        <dbReference type="EMBL" id="ARX81602.1"/>
    </source>
</evidence>
<dbReference type="EMBL" id="CP021748">
    <property type="protein sequence ID" value="ARX81602.1"/>
    <property type="molecule type" value="Genomic_DNA"/>
</dbReference>